<evidence type="ECO:0000256" key="8">
    <source>
        <dbReference type="ARBA" id="ARBA00022722"/>
    </source>
</evidence>
<dbReference type="GO" id="GO:0015074">
    <property type="term" value="P:DNA integration"/>
    <property type="evidence" value="ECO:0007669"/>
    <property type="project" value="UniProtKB-KW"/>
</dbReference>
<dbReference type="InterPro" id="IPR036397">
    <property type="entry name" value="RNaseH_sf"/>
</dbReference>
<dbReference type="GO" id="GO:0005634">
    <property type="term" value="C:nucleus"/>
    <property type="evidence" value="ECO:0007669"/>
    <property type="project" value="UniProtKB-SubCell"/>
</dbReference>
<dbReference type="EC" id="2.7.7.49" evidence="4"/>
<feature type="region of interest" description="Disordered" evidence="20">
    <location>
        <begin position="1047"/>
        <end position="1090"/>
    </location>
</feature>
<dbReference type="InterPro" id="IPR041373">
    <property type="entry name" value="RT_RNaseH"/>
</dbReference>
<dbReference type="Pfam" id="PF17921">
    <property type="entry name" value="Integrase_H2C2"/>
    <property type="match status" value="1"/>
</dbReference>
<dbReference type="GO" id="GO:0003677">
    <property type="term" value="F:DNA binding"/>
    <property type="evidence" value="ECO:0007669"/>
    <property type="project" value="UniProtKB-KW"/>
</dbReference>
<accession>A0A8C6Q6T6</accession>
<keyword evidence="10" id="KW-0064">Aspartyl protease</keyword>
<evidence type="ECO:0000256" key="9">
    <source>
        <dbReference type="ARBA" id="ARBA00022723"/>
    </source>
</evidence>
<keyword evidence="11" id="KW-0255">Endonuclease</keyword>
<evidence type="ECO:0000256" key="15">
    <source>
        <dbReference type="ARBA" id="ARBA00022918"/>
    </source>
</evidence>
<evidence type="ECO:0000259" key="22">
    <source>
        <dbReference type="PROSITE" id="PS50878"/>
    </source>
</evidence>
<evidence type="ECO:0000256" key="14">
    <source>
        <dbReference type="ARBA" id="ARBA00022908"/>
    </source>
</evidence>
<dbReference type="FunFam" id="3.30.70.270:FF:000020">
    <property type="entry name" value="Transposon Tf2-6 polyprotein-like Protein"/>
    <property type="match status" value="1"/>
</dbReference>
<dbReference type="Ensembl" id="ENSNFUT00015043332.1">
    <property type="protein sequence ID" value="ENSNFUP00015041509.1"/>
    <property type="gene ID" value="ENSNFUG00015019910.1"/>
</dbReference>
<keyword evidence="6" id="KW-0808">Transferase</keyword>
<dbReference type="PROSITE" id="PS50013">
    <property type="entry name" value="CHROMO_2"/>
    <property type="match status" value="1"/>
</dbReference>
<sequence length="1090" mass="122650">MDISFAESIGLPLHPIARTQEVQAIDGHIIYQATHETDPITMRLGGNHVETLNFLAIPSPNISVILGITWLRTHNPQLDWRKGEILGWSDQCMSQCLTNASPSLLRTPDSSETYPDLSKVPIEYHNLKEAFNKHRATRLPPHRLYDCAIDLLPGTSPPRGRLFSLSLTEQEAMRKYIHESLQSGIIRPSSSPAGAGFFFVGKKDGSLRPCIDYRGLNNITVKNRYPLPLINSAFDSLRGSQVFTKLDLRNAYHLVRIREGDEWKTAFNTPNGHYEYLVMPFGLTNAPAVFQALVNDVLRDMVGRFVFVYLDDVLVFSPDLDTHRRHVRAVILRLLQNNLFIKAEKCEFHKASMSFLGFILSPNQISMDPTKVTAVVDWPPPTDRKQLQRFLGFANFYRRFIKGYSRIAAPLHALTSNKVSYVWTDYANRAFLKLKELFTTAPVLHSPDPARQFIVEVDASAVGVGAVLSQRSSDNKVHPCAFFSKTLSPAERNYDVGDRELLAVKLALEEWRHWLEGAITPFLVWTDHKNLEYLQTAKRLNPRQARWALFFSRFNFHLSYRPGTKNTKPDALSRIMEHQVPEPNASTDSTVLPKGVLLGVSRLALENKLKETEHLYPAPPQCPPGRIYVPDHLRTEVLLFCHSSRLFCHPGITRTINVVRSRFWWPALAKDSREFVRACPDCAKAKASRRPPAGLLRPLPVPHRPWSHLSMDFVTGLPPSNSFRVILTVVDRFSKMVHLVPLKKLPTASDMADILAREVFRLHGLPQDIVSDRGPQFVSRFWKAFCARLGIQVSLSSGFHPQTDGQTERHNQEMETKLRLLCQDDATTWSQNLPWVEHAMNSLPTTATGVSPFFTVFGYQPPVFSIQETLAHVPSAYAAALRCRRAWWSARRRLLQASAVYARSANRRRIPAPAYRVGQKVWLSTADIPLRVDCRKLAPRFIGPFPISKVINPAAVRLRLPRALRVHPSFHVSKVKPVVSSSLVPSSGPPPPARLLPGGPVWAVRRVLRSRRRGRGLQYLVDWAGFGPEERSWVPARRFVDLSLLRDSRRSRPGRPGGPSGAGPCGGDSVMPPLQPGPVSPATTTSSSST</sequence>
<feature type="domain" description="Reverse transcriptase" evidence="22">
    <location>
        <begin position="181"/>
        <end position="360"/>
    </location>
</feature>
<dbReference type="GO" id="GO:0004190">
    <property type="term" value="F:aspartic-type endopeptidase activity"/>
    <property type="evidence" value="ECO:0007669"/>
    <property type="project" value="UniProtKB-KW"/>
</dbReference>
<dbReference type="InterPro" id="IPR050951">
    <property type="entry name" value="Retrovirus_Pol_polyprotein"/>
</dbReference>
<dbReference type="Pfam" id="PF24626">
    <property type="entry name" value="SH3_Tf2-1"/>
    <property type="match status" value="1"/>
</dbReference>
<dbReference type="InterPro" id="IPR001584">
    <property type="entry name" value="Integrase_cat-core"/>
</dbReference>
<dbReference type="InterPro" id="IPR000953">
    <property type="entry name" value="Chromo/chromo_shadow_dom"/>
</dbReference>
<dbReference type="Pfam" id="PF00078">
    <property type="entry name" value="RVT_1"/>
    <property type="match status" value="1"/>
</dbReference>
<keyword evidence="25" id="KW-1185">Reference proteome</keyword>
<dbReference type="PROSITE" id="PS50878">
    <property type="entry name" value="RT_POL"/>
    <property type="match status" value="1"/>
</dbReference>
<keyword evidence="9" id="KW-0479">Metal-binding</keyword>
<dbReference type="FunFam" id="3.30.420.10:FF:000032">
    <property type="entry name" value="Retrovirus-related Pol polyprotein from transposon 297-like Protein"/>
    <property type="match status" value="1"/>
</dbReference>
<dbReference type="Gene3D" id="3.30.70.270">
    <property type="match status" value="2"/>
</dbReference>
<evidence type="ECO:0000256" key="3">
    <source>
        <dbReference type="ARBA" id="ARBA00012180"/>
    </source>
</evidence>
<evidence type="ECO:0000256" key="5">
    <source>
        <dbReference type="ARBA" id="ARBA00022670"/>
    </source>
</evidence>
<keyword evidence="14" id="KW-0229">DNA integration</keyword>
<evidence type="ECO:0000256" key="1">
    <source>
        <dbReference type="ARBA" id="ARBA00004123"/>
    </source>
</evidence>
<feature type="domain" description="Chromo" evidence="21">
    <location>
        <begin position="1002"/>
        <end position="1060"/>
    </location>
</feature>
<evidence type="ECO:0000256" key="13">
    <source>
        <dbReference type="ARBA" id="ARBA00022842"/>
    </source>
</evidence>
<dbReference type="GeneTree" id="ENSGT01060000248608"/>
<evidence type="ECO:0000256" key="18">
    <source>
        <dbReference type="ARBA" id="ARBA00023172"/>
    </source>
</evidence>
<keyword evidence="5" id="KW-0645">Protease</keyword>
<dbReference type="CDD" id="cd00303">
    <property type="entry name" value="retropepsin_like"/>
    <property type="match status" value="1"/>
</dbReference>
<dbReference type="CDD" id="cd09274">
    <property type="entry name" value="RNase_HI_RT_Ty3"/>
    <property type="match status" value="1"/>
</dbReference>
<dbReference type="GO" id="GO:0003964">
    <property type="term" value="F:RNA-directed DNA polymerase activity"/>
    <property type="evidence" value="ECO:0007669"/>
    <property type="project" value="UniProtKB-KW"/>
</dbReference>
<dbReference type="InterPro" id="IPR000477">
    <property type="entry name" value="RT_dom"/>
</dbReference>
<dbReference type="Gene3D" id="3.10.10.10">
    <property type="entry name" value="HIV Type 1 Reverse Transcriptase, subunit A, domain 1"/>
    <property type="match status" value="1"/>
</dbReference>
<dbReference type="Gene3D" id="2.40.50.40">
    <property type="match status" value="1"/>
</dbReference>
<feature type="domain" description="Integrase catalytic" evidence="23">
    <location>
        <begin position="701"/>
        <end position="860"/>
    </location>
</feature>
<dbReference type="InterPro" id="IPR016197">
    <property type="entry name" value="Chromo-like_dom_sf"/>
</dbReference>
<protein>
    <recommendedName>
        <fullName evidence="19">Gypsy retrotransposon integrase-like protein 1</fullName>
        <ecNumber evidence="4">2.7.7.49</ecNumber>
        <ecNumber evidence="3">3.1.26.4</ecNumber>
    </recommendedName>
</protein>
<evidence type="ECO:0000256" key="10">
    <source>
        <dbReference type="ARBA" id="ARBA00022750"/>
    </source>
</evidence>
<dbReference type="Gene3D" id="3.30.420.10">
    <property type="entry name" value="Ribonuclease H-like superfamily/Ribonuclease H"/>
    <property type="match status" value="1"/>
</dbReference>
<dbReference type="Proteomes" id="UP000694548">
    <property type="component" value="Chromosome sgr18"/>
</dbReference>
<keyword evidence="7" id="KW-0548">Nucleotidyltransferase</keyword>
<evidence type="ECO:0000256" key="4">
    <source>
        <dbReference type="ARBA" id="ARBA00012493"/>
    </source>
</evidence>
<dbReference type="InterPro" id="IPR041588">
    <property type="entry name" value="Integrase_H2C2"/>
</dbReference>
<dbReference type="SMART" id="SM00298">
    <property type="entry name" value="CHROMO"/>
    <property type="match status" value="1"/>
</dbReference>
<evidence type="ECO:0000256" key="2">
    <source>
        <dbReference type="ARBA" id="ARBA00010879"/>
    </source>
</evidence>
<keyword evidence="8" id="KW-0540">Nuclease</keyword>
<evidence type="ECO:0000256" key="7">
    <source>
        <dbReference type="ARBA" id="ARBA00022695"/>
    </source>
</evidence>
<dbReference type="GO" id="GO:0004523">
    <property type="term" value="F:RNA-DNA hybrid ribonuclease activity"/>
    <property type="evidence" value="ECO:0007669"/>
    <property type="project" value="UniProtKB-EC"/>
</dbReference>
<dbReference type="FunFam" id="1.10.340.70:FF:000001">
    <property type="entry name" value="Retrovirus-related Pol polyprotein from transposon gypsy-like Protein"/>
    <property type="match status" value="1"/>
</dbReference>
<keyword evidence="16" id="KW-0239">DNA-directed DNA polymerase</keyword>
<evidence type="ECO:0000256" key="12">
    <source>
        <dbReference type="ARBA" id="ARBA00022801"/>
    </source>
</evidence>
<keyword evidence="12" id="KW-0378">Hydrolase</keyword>
<dbReference type="Gene3D" id="1.10.340.70">
    <property type="match status" value="1"/>
</dbReference>
<dbReference type="InterPro" id="IPR043128">
    <property type="entry name" value="Rev_trsase/Diguanyl_cyclase"/>
</dbReference>
<name>A0A8C6Q6T6_NOTFU</name>
<evidence type="ECO:0000256" key="19">
    <source>
        <dbReference type="ARBA" id="ARBA00039658"/>
    </source>
</evidence>
<dbReference type="GO" id="GO:0003887">
    <property type="term" value="F:DNA-directed DNA polymerase activity"/>
    <property type="evidence" value="ECO:0007669"/>
    <property type="project" value="UniProtKB-KW"/>
</dbReference>
<dbReference type="SUPFAM" id="SSF54160">
    <property type="entry name" value="Chromo domain-like"/>
    <property type="match status" value="1"/>
</dbReference>
<dbReference type="SUPFAM" id="SSF53098">
    <property type="entry name" value="Ribonuclease H-like"/>
    <property type="match status" value="1"/>
</dbReference>
<comment type="similarity">
    <text evidence="2">Belongs to the beta type-B retroviral polymerase family. HERV class-II K(HML-2) pol subfamily.</text>
</comment>
<dbReference type="InterPro" id="IPR056924">
    <property type="entry name" value="SH3_Tf2-1"/>
</dbReference>
<organism evidence="24 25">
    <name type="scientific">Nothobranchius furzeri</name>
    <name type="common">Turquoise killifish</name>
    <dbReference type="NCBI Taxonomy" id="105023"/>
    <lineage>
        <taxon>Eukaryota</taxon>
        <taxon>Metazoa</taxon>
        <taxon>Chordata</taxon>
        <taxon>Craniata</taxon>
        <taxon>Vertebrata</taxon>
        <taxon>Euteleostomi</taxon>
        <taxon>Actinopterygii</taxon>
        <taxon>Neopterygii</taxon>
        <taxon>Teleostei</taxon>
        <taxon>Neoteleostei</taxon>
        <taxon>Acanthomorphata</taxon>
        <taxon>Ovalentaria</taxon>
        <taxon>Atherinomorphae</taxon>
        <taxon>Cyprinodontiformes</taxon>
        <taxon>Nothobranchiidae</taxon>
        <taxon>Nothobranchius</taxon>
    </lineage>
</organism>
<evidence type="ECO:0000313" key="24">
    <source>
        <dbReference type="Ensembl" id="ENSNFUP00015054001.1"/>
    </source>
</evidence>
<dbReference type="Gene3D" id="2.40.70.10">
    <property type="entry name" value="Acid Proteases"/>
    <property type="match status" value="1"/>
</dbReference>
<evidence type="ECO:0000256" key="11">
    <source>
        <dbReference type="ARBA" id="ARBA00022759"/>
    </source>
</evidence>
<evidence type="ECO:0000256" key="6">
    <source>
        <dbReference type="ARBA" id="ARBA00022679"/>
    </source>
</evidence>
<proteinExistence type="inferred from homology"/>
<dbReference type="Pfam" id="PF17917">
    <property type="entry name" value="RT_RNaseH"/>
    <property type="match status" value="1"/>
</dbReference>
<dbReference type="AlphaFoldDB" id="A0A8C6Q6T6"/>
<evidence type="ECO:0000313" key="25">
    <source>
        <dbReference type="Proteomes" id="UP000694548"/>
    </source>
</evidence>
<comment type="subcellular location">
    <subcellularLocation>
        <location evidence="1">Nucleus</location>
    </subcellularLocation>
</comment>
<evidence type="ECO:0000259" key="21">
    <source>
        <dbReference type="PROSITE" id="PS50013"/>
    </source>
</evidence>
<evidence type="ECO:0000256" key="16">
    <source>
        <dbReference type="ARBA" id="ARBA00022932"/>
    </source>
</evidence>
<keyword evidence="18" id="KW-0233">DNA recombination</keyword>
<dbReference type="PANTHER" id="PTHR37984:SF5">
    <property type="entry name" value="PROTEIN NYNRIN-LIKE"/>
    <property type="match status" value="1"/>
</dbReference>
<evidence type="ECO:0000259" key="23">
    <source>
        <dbReference type="PROSITE" id="PS50994"/>
    </source>
</evidence>
<evidence type="ECO:0000256" key="20">
    <source>
        <dbReference type="SAM" id="MobiDB-lite"/>
    </source>
</evidence>
<feature type="compositionally biased region" description="Gly residues" evidence="20">
    <location>
        <begin position="1055"/>
        <end position="1066"/>
    </location>
</feature>
<keyword evidence="15" id="KW-0695">RNA-directed DNA polymerase</keyword>
<dbReference type="GO" id="GO:0006508">
    <property type="term" value="P:proteolysis"/>
    <property type="evidence" value="ECO:0007669"/>
    <property type="project" value="UniProtKB-KW"/>
</dbReference>
<dbReference type="InterPro" id="IPR043502">
    <property type="entry name" value="DNA/RNA_pol_sf"/>
</dbReference>
<reference evidence="24" key="1">
    <citation type="submission" date="2014-08" db="EMBL/GenBank/DDBJ databases">
        <authorList>
            <person name="Senf B."/>
            <person name="Petzold A."/>
            <person name="Downie B.R."/>
            <person name="Koch P."/>
            <person name="Platzer M."/>
        </authorList>
    </citation>
    <scope>NUCLEOTIDE SEQUENCE [LARGE SCALE GENOMIC DNA]</scope>
    <source>
        <strain evidence="24">GRZ</strain>
    </source>
</reference>
<dbReference type="EC" id="3.1.26.4" evidence="3"/>
<dbReference type="InterPro" id="IPR012337">
    <property type="entry name" value="RNaseH-like_sf"/>
</dbReference>
<reference evidence="24" key="2">
    <citation type="submission" date="2025-05" db="UniProtKB">
        <authorList>
            <consortium name="Ensembl"/>
        </authorList>
    </citation>
    <scope>IDENTIFICATION</scope>
</reference>
<dbReference type="GO" id="GO:0046872">
    <property type="term" value="F:metal ion binding"/>
    <property type="evidence" value="ECO:0007669"/>
    <property type="project" value="UniProtKB-KW"/>
</dbReference>
<dbReference type="PANTHER" id="PTHR37984">
    <property type="entry name" value="PROTEIN CBG26694"/>
    <property type="match status" value="1"/>
</dbReference>
<dbReference type="Proteomes" id="UP000694548">
    <property type="component" value="Chromosome sgr11"/>
</dbReference>
<evidence type="ECO:0000256" key="17">
    <source>
        <dbReference type="ARBA" id="ARBA00023125"/>
    </source>
</evidence>
<dbReference type="Gene3D" id="3.10.20.370">
    <property type="match status" value="1"/>
</dbReference>
<dbReference type="FunFam" id="3.10.20.370:FF:000003">
    <property type="entry name" value="Transposon Tf2-6 polyprotein"/>
    <property type="match status" value="1"/>
</dbReference>
<keyword evidence="17" id="KW-0238">DNA-binding</keyword>
<dbReference type="SUPFAM" id="SSF56672">
    <property type="entry name" value="DNA/RNA polymerases"/>
    <property type="match status" value="1"/>
</dbReference>
<dbReference type="PROSITE" id="PS50994">
    <property type="entry name" value="INTEGRASE"/>
    <property type="match status" value="1"/>
</dbReference>
<dbReference type="Ensembl" id="ENSNFUT00015056285.1">
    <property type="protein sequence ID" value="ENSNFUP00015054001.1"/>
    <property type="gene ID" value="ENSNFUG00015025066.1"/>
</dbReference>
<dbReference type="Pfam" id="PF00665">
    <property type="entry name" value="rve"/>
    <property type="match status" value="1"/>
</dbReference>
<dbReference type="InterPro" id="IPR021109">
    <property type="entry name" value="Peptidase_aspartic_dom_sf"/>
</dbReference>
<dbReference type="CDD" id="cd01647">
    <property type="entry name" value="RT_LTR"/>
    <property type="match status" value="1"/>
</dbReference>
<dbReference type="GO" id="GO:0006310">
    <property type="term" value="P:DNA recombination"/>
    <property type="evidence" value="ECO:0007669"/>
    <property type="project" value="UniProtKB-KW"/>
</dbReference>
<keyword evidence="13" id="KW-0460">Magnesium</keyword>